<dbReference type="EMBL" id="JBHSAT010000021">
    <property type="protein sequence ID" value="MFC3877938.1"/>
    <property type="molecule type" value="Genomic_DNA"/>
</dbReference>
<organism evidence="1 2">
    <name type="scientific">Winogradskyella maritima</name>
    <dbReference type="NCBI Taxonomy" id="1517766"/>
    <lineage>
        <taxon>Bacteria</taxon>
        <taxon>Pseudomonadati</taxon>
        <taxon>Bacteroidota</taxon>
        <taxon>Flavobacteriia</taxon>
        <taxon>Flavobacteriales</taxon>
        <taxon>Flavobacteriaceae</taxon>
        <taxon>Winogradskyella</taxon>
    </lineage>
</organism>
<sequence>ARIKLFIVKFLSVSTYILTTKRNLISKYSKWSILLSEDNRFRPSSTLSIQYVNELFLLFTQGVYLLSGCKYKTLFYSPQNFFQKNLKSFSRSARPGNELPKINYYLAVLSVQIYHPFLLTQVLWGIYFRDITQPASRPWGIGVWATIFFRLFPKGLDMDITPGF</sequence>
<evidence type="ECO:0000313" key="2">
    <source>
        <dbReference type="Proteomes" id="UP001595812"/>
    </source>
</evidence>
<evidence type="ECO:0000313" key="1">
    <source>
        <dbReference type="EMBL" id="MFC3877938.1"/>
    </source>
</evidence>
<dbReference type="RefSeq" id="WP_386101307.1">
    <property type="nucleotide sequence ID" value="NZ_JBHSAT010000021.1"/>
</dbReference>
<gene>
    <name evidence="1" type="ORF">ACFOSX_11940</name>
</gene>
<comment type="caution">
    <text evidence="1">The sequence shown here is derived from an EMBL/GenBank/DDBJ whole genome shotgun (WGS) entry which is preliminary data.</text>
</comment>
<dbReference type="Proteomes" id="UP001595812">
    <property type="component" value="Unassembled WGS sequence"/>
</dbReference>
<name>A0ABV8AJ80_9FLAO</name>
<reference evidence="2" key="1">
    <citation type="journal article" date="2019" name="Int. J. Syst. Evol. Microbiol.">
        <title>The Global Catalogue of Microorganisms (GCM) 10K type strain sequencing project: providing services to taxonomists for standard genome sequencing and annotation.</title>
        <authorList>
            <consortium name="The Broad Institute Genomics Platform"/>
            <consortium name="The Broad Institute Genome Sequencing Center for Infectious Disease"/>
            <person name="Wu L."/>
            <person name="Ma J."/>
        </authorList>
    </citation>
    <scope>NUCLEOTIDE SEQUENCE [LARGE SCALE GENOMIC DNA]</scope>
    <source>
        <strain evidence="2">CECT 8979</strain>
    </source>
</reference>
<protein>
    <recommendedName>
        <fullName evidence="3">MBOAT, membrane-bound O-acyltransferase family</fullName>
    </recommendedName>
</protein>
<accession>A0ABV8AJ80</accession>
<evidence type="ECO:0008006" key="3">
    <source>
        <dbReference type="Google" id="ProtNLM"/>
    </source>
</evidence>
<proteinExistence type="predicted"/>
<keyword evidence="2" id="KW-1185">Reference proteome</keyword>
<feature type="non-terminal residue" evidence="1">
    <location>
        <position position="1"/>
    </location>
</feature>